<evidence type="ECO:0000256" key="1">
    <source>
        <dbReference type="ARBA" id="ARBA00000085"/>
    </source>
</evidence>
<dbReference type="STRING" id="870908.SAMN04488044_1860"/>
<feature type="domain" description="HAMP" evidence="10">
    <location>
        <begin position="299"/>
        <end position="353"/>
    </location>
</feature>
<evidence type="ECO:0000256" key="8">
    <source>
        <dbReference type="SAM" id="Coils"/>
    </source>
</evidence>
<feature type="coiled-coil region" evidence="8">
    <location>
        <begin position="334"/>
        <end position="368"/>
    </location>
</feature>
<dbReference type="EC" id="2.7.13.3" evidence="2"/>
<sequence>MSMKKYFKSIIVRIAGLLTLAMLPLGLIAVYQTRVVVEDARTMSSAALMARTVAAASEERELIKNTLGIAEGLASVMPEIPRLRCVDILDALVSDHRLILSAAYVDENGEPICRSSFEVADFSISRSFSEVLDREDPFVSLVPAKNLPGRYVTVATQPIFQSGAVTGYILLSISHAQANFAMQVPEEEEGLQLISINLDGDLVTASTPLDVARQFLPLGRTVDSLPQFIGRTFRDVSRSGEDRFYAIVPMIDDALYLVGSWPLGMLPEEQSRFQATVAVLFPILMWIVGIGVAMFGMRQLVVNHIAELRSAMRRFALGERDVVPLTLSSPPSEIEEAQRAFNRMALLINDAEKRREQDLQEKEVLLREVHHRVKNNLQHIASLINLQARKVRSQDIQNFLATLNRRVRGLGVLHRYMYNTPNAATVSAAELIEAVLTDLRDAYGTAKLPKITTDLEPVELFPDQAVPLSLLMSELVTEVLGADGSGVGDAGIHVALRAVDEDRVSLLVDAPDARVEVEDTAIGGQLIRAFTRQLGGTDETLRGDTGYRVRIEFKRQS</sequence>
<dbReference type="Pfam" id="PF07568">
    <property type="entry name" value="HisKA_2"/>
    <property type="match status" value="1"/>
</dbReference>
<feature type="transmembrane region" description="Helical" evidence="9">
    <location>
        <begin position="275"/>
        <end position="297"/>
    </location>
</feature>
<dbReference type="GO" id="GO:0004673">
    <property type="term" value="F:protein histidine kinase activity"/>
    <property type="evidence" value="ECO:0007669"/>
    <property type="project" value="UniProtKB-EC"/>
</dbReference>
<dbReference type="CDD" id="cd06225">
    <property type="entry name" value="HAMP"/>
    <property type="match status" value="1"/>
</dbReference>
<gene>
    <name evidence="11" type="ORF">SAMN04488044_1860</name>
</gene>
<evidence type="ECO:0000256" key="7">
    <source>
        <dbReference type="ARBA" id="ARBA00022840"/>
    </source>
</evidence>
<keyword evidence="5" id="KW-0547">Nucleotide-binding</keyword>
<evidence type="ECO:0000313" key="12">
    <source>
        <dbReference type="Proteomes" id="UP000184211"/>
    </source>
</evidence>
<evidence type="ECO:0000259" key="10">
    <source>
        <dbReference type="PROSITE" id="PS50885"/>
    </source>
</evidence>
<keyword evidence="6 11" id="KW-0418">Kinase</keyword>
<proteinExistence type="predicted"/>
<dbReference type="AlphaFoldDB" id="A0A1M5PLC6"/>
<dbReference type="RefSeq" id="WP_072792622.1">
    <property type="nucleotide sequence ID" value="NZ_FQWM01000002.1"/>
</dbReference>
<evidence type="ECO:0000256" key="5">
    <source>
        <dbReference type="ARBA" id="ARBA00022741"/>
    </source>
</evidence>
<dbReference type="InterPro" id="IPR003660">
    <property type="entry name" value="HAMP_dom"/>
</dbReference>
<keyword evidence="7" id="KW-0067">ATP-binding</keyword>
<keyword evidence="9" id="KW-1133">Transmembrane helix</keyword>
<dbReference type="GO" id="GO:0005524">
    <property type="term" value="F:ATP binding"/>
    <property type="evidence" value="ECO:0007669"/>
    <property type="project" value="UniProtKB-KW"/>
</dbReference>
<dbReference type="GO" id="GO:0016020">
    <property type="term" value="C:membrane"/>
    <property type="evidence" value="ECO:0007669"/>
    <property type="project" value="InterPro"/>
</dbReference>
<keyword evidence="8" id="KW-0175">Coiled coil</keyword>
<reference evidence="12" key="1">
    <citation type="submission" date="2016-11" db="EMBL/GenBank/DDBJ databases">
        <authorList>
            <person name="Varghese N."/>
            <person name="Submissions S."/>
        </authorList>
    </citation>
    <scope>NUCLEOTIDE SEQUENCE [LARGE SCALE GENOMIC DNA]</scope>
    <source>
        <strain evidence="12">DSM 28223</strain>
    </source>
</reference>
<keyword evidence="9" id="KW-0812">Transmembrane</keyword>
<keyword evidence="9" id="KW-0472">Membrane</keyword>
<evidence type="ECO:0000256" key="3">
    <source>
        <dbReference type="ARBA" id="ARBA00022553"/>
    </source>
</evidence>
<evidence type="ECO:0000256" key="2">
    <source>
        <dbReference type="ARBA" id="ARBA00012438"/>
    </source>
</evidence>
<keyword evidence="4" id="KW-0808">Transferase</keyword>
<evidence type="ECO:0000256" key="6">
    <source>
        <dbReference type="ARBA" id="ARBA00022777"/>
    </source>
</evidence>
<dbReference type="InterPro" id="IPR011495">
    <property type="entry name" value="Sig_transdc_His_kin_sub2_dim/P"/>
</dbReference>
<keyword evidence="3" id="KW-0597">Phosphoprotein</keyword>
<keyword evidence="12" id="KW-1185">Reference proteome</keyword>
<evidence type="ECO:0000256" key="9">
    <source>
        <dbReference type="SAM" id="Phobius"/>
    </source>
</evidence>
<dbReference type="EMBL" id="FQWM01000002">
    <property type="protein sequence ID" value="SHH02584.1"/>
    <property type="molecule type" value="Genomic_DNA"/>
</dbReference>
<dbReference type="Gene3D" id="3.30.450.20">
    <property type="entry name" value="PAS domain"/>
    <property type="match status" value="2"/>
</dbReference>
<dbReference type="PANTHER" id="PTHR41523:SF8">
    <property type="entry name" value="ETHYLENE RESPONSE SENSOR PROTEIN"/>
    <property type="match status" value="1"/>
</dbReference>
<dbReference type="PANTHER" id="PTHR41523">
    <property type="entry name" value="TWO-COMPONENT SYSTEM SENSOR PROTEIN"/>
    <property type="match status" value="1"/>
</dbReference>
<dbReference type="GO" id="GO:0007165">
    <property type="term" value="P:signal transduction"/>
    <property type="evidence" value="ECO:0007669"/>
    <property type="project" value="InterPro"/>
</dbReference>
<dbReference type="OrthoDB" id="9767435at2"/>
<accession>A0A1M5PLC6</accession>
<organism evidence="11 12">
    <name type="scientific">Cognatishimia maritima</name>
    <dbReference type="NCBI Taxonomy" id="870908"/>
    <lineage>
        <taxon>Bacteria</taxon>
        <taxon>Pseudomonadati</taxon>
        <taxon>Pseudomonadota</taxon>
        <taxon>Alphaproteobacteria</taxon>
        <taxon>Rhodobacterales</taxon>
        <taxon>Paracoccaceae</taxon>
        <taxon>Cognatishimia</taxon>
    </lineage>
</organism>
<evidence type="ECO:0000313" key="11">
    <source>
        <dbReference type="EMBL" id="SHH02584.1"/>
    </source>
</evidence>
<dbReference type="PROSITE" id="PS50885">
    <property type="entry name" value="HAMP"/>
    <property type="match status" value="1"/>
</dbReference>
<comment type="catalytic activity">
    <reaction evidence="1">
        <text>ATP + protein L-histidine = ADP + protein N-phospho-L-histidine.</text>
        <dbReference type="EC" id="2.7.13.3"/>
    </reaction>
</comment>
<name>A0A1M5PLC6_9RHOB</name>
<dbReference type="Proteomes" id="UP000184211">
    <property type="component" value="Unassembled WGS sequence"/>
</dbReference>
<protein>
    <recommendedName>
        <fullName evidence="2">histidine kinase</fullName>
        <ecNumber evidence="2">2.7.13.3</ecNumber>
    </recommendedName>
</protein>
<evidence type="ECO:0000256" key="4">
    <source>
        <dbReference type="ARBA" id="ARBA00022679"/>
    </source>
</evidence>